<organism evidence="1 2">
    <name type="scientific">Candidatus Woesebacteria bacterium RBG_16_36_11</name>
    <dbReference type="NCBI Taxonomy" id="1802481"/>
    <lineage>
        <taxon>Bacteria</taxon>
        <taxon>Candidatus Woeseibacteriota</taxon>
    </lineage>
</organism>
<accession>A0A1F7XCQ5</accession>
<sequence length="184" mass="21409">MTPDVKFYQTEADGNLWEKAKKITILDELAYACTIEVPSKKKLHAYICPDKFSLGMGKLVIPLYIPEKIGRKKYKHPLTDEAKNNFLNIGQTNRFVNVIAFFAPENIKGPRYNEYTQFERKVGQFFLTGTGNIQGEWYLIINRVQKNPIPKWRLNTEEDKILKSIEGLTKVFKTDFKGLQIYPR</sequence>
<reference evidence="1 2" key="1">
    <citation type="journal article" date="2016" name="Nat. Commun.">
        <title>Thousands of microbial genomes shed light on interconnected biogeochemical processes in an aquifer system.</title>
        <authorList>
            <person name="Anantharaman K."/>
            <person name="Brown C.T."/>
            <person name="Hug L.A."/>
            <person name="Sharon I."/>
            <person name="Castelle C.J."/>
            <person name="Probst A.J."/>
            <person name="Thomas B.C."/>
            <person name="Singh A."/>
            <person name="Wilkins M.J."/>
            <person name="Karaoz U."/>
            <person name="Brodie E.L."/>
            <person name="Williams K.H."/>
            <person name="Hubbard S.S."/>
            <person name="Banfield J.F."/>
        </authorList>
    </citation>
    <scope>NUCLEOTIDE SEQUENCE [LARGE SCALE GENOMIC DNA]</scope>
</reference>
<protein>
    <submittedName>
        <fullName evidence="1">Uncharacterized protein</fullName>
    </submittedName>
</protein>
<evidence type="ECO:0000313" key="1">
    <source>
        <dbReference type="EMBL" id="OGM12178.1"/>
    </source>
</evidence>
<evidence type="ECO:0000313" key="2">
    <source>
        <dbReference type="Proteomes" id="UP000178533"/>
    </source>
</evidence>
<proteinExistence type="predicted"/>
<comment type="caution">
    <text evidence="1">The sequence shown here is derived from an EMBL/GenBank/DDBJ whole genome shotgun (WGS) entry which is preliminary data.</text>
</comment>
<dbReference type="Proteomes" id="UP000178533">
    <property type="component" value="Unassembled WGS sequence"/>
</dbReference>
<gene>
    <name evidence="1" type="ORF">A2W13_00805</name>
</gene>
<dbReference type="AlphaFoldDB" id="A0A1F7XCQ5"/>
<name>A0A1F7XCQ5_9BACT</name>
<dbReference type="EMBL" id="MGFT01000004">
    <property type="protein sequence ID" value="OGM12178.1"/>
    <property type="molecule type" value="Genomic_DNA"/>
</dbReference>